<keyword evidence="3" id="KW-1185">Reference proteome</keyword>
<proteinExistence type="predicted"/>
<dbReference type="Proteomes" id="UP001152795">
    <property type="component" value="Unassembled WGS sequence"/>
</dbReference>
<dbReference type="PANTHER" id="PTHR46704:SF9">
    <property type="entry name" value="BHLH DOMAIN-CONTAINING PROTEIN"/>
    <property type="match status" value="1"/>
</dbReference>
<name>A0A7D9DJX3_PARCT</name>
<protein>
    <submittedName>
        <fullName evidence="2">Uncharacterized protein</fullName>
    </submittedName>
</protein>
<feature type="compositionally biased region" description="Low complexity" evidence="1">
    <location>
        <begin position="599"/>
        <end position="619"/>
    </location>
</feature>
<evidence type="ECO:0000313" key="3">
    <source>
        <dbReference type="Proteomes" id="UP001152795"/>
    </source>
</evidence>
<accession>A0A7D9DJX3</accession>
<dbReference type="PANTHER" id="PTHR46704">
    <property type="entry name" value="CXC DOMAIN-CONTAINING PROTEIN-RELATED"/>
    <property type="match status" value="1"/>
</dbReference>
<evidence type="ECO:0000256" key="1">
    <source>
        <dbReference type="SAM" id="MobiDB-lite"/>
    </source>
</evidence>
<dbReference type="EMBL" id="CACRXK020001042">
    <property type="protein sequence ID" value="CAB3986607.1"/>
    <property type="molecule type" value="Genomic_DNA"/>
</dbReference>
<gene>
    <name evidence="2" type="ORF">PACLA_8A070750</name>
</gene>
<dbReference type="OrthoDB" id="5949994at2759"/>
<comment type="caution">
    <text evidence="2">The sequence shown here is derived from an EMBL/GenBank/DDBJ whole genome shotgun (WGS) entry which is preliminary data.</text>
</comment>
<evidence type="ECO:0000313" key="2">
    <source>
        <dbReference type="EMBL" id="CAB3986607.1"/>
    </source>
</evidence>
<reference evidence="2" key="1">
    <citation type="submission" date="2020-04" db="EMBL/GenBank/DDBJ databases">
        <authorList>
            <person name="Alioto T."/>
            <person name="Alioto T."/>
            <person name="Gomez Garrido J."/>
        </authorList>
    </citation>
    <scope>NUCLEOTIDE SEQUENCE</scope>
    <source>
        <strain evidence="2">A484AB</strain>
    </source>
</reference>
<feature type="compositionally biased region" description="Polar residues" evidence="1">
    <location>
        <begin position="532"/>
        <end position="598"/>
    </location>
</feature>
<feature type="region of interest" description="Disordered" evidence="1">
    <location>
        <begin position="530"/>
        <end position="641"/>
    </location>
</feature>
<sequence length="763" mass="85088">MCVNPPANPKIVPFSARRWNTFLKYVPKWKSLDGDQAEVANKFIDKHAEFNIDNVVDANAIPIPLHSGYHQMCYTRFTDSQRVGRVIKSMQKLATKASYTDPLNCEQVQDDNLKPEKIRALRSSIDRPTVQSRSQHVLPNICVLCQKEKTITCRITRKRKKEHLVKCSTIDAVNLKQAAEDNKNETLLMQIKDKDCVAIEVRYHNSCYKDYTRYLTKPQSDDTSKNDTSYSVAFEVFCEKVKSSIIENKDIMRLKTLNDMFIKQVKLTHGKEADSYKTGNLKTRLMKKFPQLCSITPRMRSQSEIVYVNDISTAALVEEKELLQDAMQITADREEDSTNEIVKAPTPSKQSNIFDAQTNKLKDSYMTAYELRNIINDVKPTMPWPPTSEHLNKKTAETLVPCSLYNFIAWTVGASEEPDFEKFVQVTPSTHKKLLSISQDIISLASKGRKLMPKHMSLAMAIRHLSGSAQLIGLLNGFGHCVSHSVTLNHDTALANQEVRRGVDALPLSIQPRIPTIIVWDNNDFGEETLSGHGTTHNTNGIVIQHGNTTASTTDPPNASTTDPPNASTTDLPNASTTDPPNASTTDIPNASTTDPPNASTTDPPNASTTDPPNTSTTDVLEKRTRKRSMEPPLANLATYYGGKNEGPAPFAAGISLEQSTYAPLLKNPEKLDLAYHVTKFNVDRFLPSWTGYNQLLAQVEVPPRSVIGYLPVIDGSPTDMSTVLTILQKSIQIANKLELEAIVIVMDQAIYSKAQLIRWKNA</sequence>
<dbReference type="AlphaFoldDB" id="A0A7D9DJX3"/>
<organism evidence="2 3">
    <name type="scientific">Paramuricea clavata</name>
    <name type="common">Red gorgonian</name>
    <name type="synonym">Violescent sea-whip</name>
    <dbReference type="NCBI Taxonomy" id="317549"/>
    <lineage>
        <taxon>Eukaryota</taxon>
        <taxon>Metazoa</taxon>
        <taxon>Cnidaria</taxon>
        <taxon>Anthozoa</taxon>
        <taxon>Octocorallia</taxon>
        <taxon>Malacalcyonacea</taxon>
        <taxon>Plexauridae</taxon>
        <taxon>Paramuricea</taxon>
    </lineage>
</organism>